<dbReference type="eggNOG" id="COG0557">
    <property type="taxonomic scope" value="Bacteria"/>
</dbReference>
<dbReference type="SMART" id="SM00955">
    <property type="entry name" value="RNB"/>
    <property type="match status" value="1"/>
</dbReference>
<dbReference type="InterPro" id="IPR040476">
    <property type="entry name" value="CSD2"/>
</dbReference>
<dbReference type="PANTHER" id="PTHR23355:SF9">
    <property type="entry name" value="DIS3-LIKE EXONUCLEASE 2"/>
    <property type="match status" value="1"/>
</dbReference>
<organism evidence="10 11">
    <name type="scientific">Nitrosomonas europaea (strain ATCC 19718 / CIP 103999 / KCTC 2705 / NBRC 14298)</name>
    <dbReference type="NCBI Taxonomy" id="228410"/>
    <lineage>
        <taxon>Bacteria</taxon>
        <taxon>Pseudomonadati</taxon>
        <taxon>Pseudomonadota</taxon>
        <taxon>Betaproteobacteria</taxon>
        <taxon>Nitrosomonadales</taxon>
        <taxon>Nitrosomonadaceae</taxon>
        <taxon>Nitrosomonas</taxon>
    </lineage>
</organism>
<keyword evidence="7 8" id="KW-0694">RNA-binding</keyword>
<reference evidence="10 11" key="1">
    <citation type="journal article" date="2003" name="J. Bacteriol.">
        <title>Complete genome sequence of the ammonia-oxidizing bacterium and obligate chemolithoautotroph Nitrosomonas europaea.</title>
        <authorList>
            <person name="Chain P."/>
            <person name="Lamerdin J."/>
            <person name="Larimer F."/>
            <person name="Regala W."/>
            <person name="Land M."/>
            <person name="Hauser L."/>
            <person name="Hooper A."/>
            <person name="Klotz M."/>
            <person name="Norton J."/>
            <person name="Sayavedra-Soto L."/>
            <person name="Arciero D."/>
            <person name="Hommes N."/>
            <person name="Whittaker M."/>
            <person name="Arp D."/>
        </authorList>
    </citation>
    <scope>NUCLEOTIDE SEQUENCE [LARGE SCALE GENOMIC DNA]</scope>
    <source>
        <strain evidence="11">ATCC 19718 / CIP 103999 / KCTC 2705 / NBRC 14298</strain>
    </source>
</reference>
<keyword evidence="4 8" id="KW-0540">Nuclease</keyword>
<dbReference type="STRING" id="228410.NE0350"/>
<dbReference type="RefSeq" id="WP_011110985.1">
    <property type="nucleotide sequence ID" value="NC_004757.1"/>
</dbReference>
<dbReference type="KEGG" id="neu:NE0350"/>
<evidence type="ECO:0000256" key="4">
    <source>
        <dbReference type="ARBA" id="ARBA00022722"/>
    </source>
</evidence>
<dbReference type="EC" id="3.1.13.1" evidence="8"/>
<dbReference type="Pfam" id="PF00773">
    <property type="entry name" value="RNB"/>
    <property type="match status" value="1"/>
</dbReference>
<evidence type="ECO:0000259" key="9">
    <source>
        <dbReference type="PROSITE" id="PS50126"/>
    </source>
</evidence>
<comment type="similarity">
    <text evidence="8">Belongs to the RNR ribonuclease family. RNase R subfamily.</text>
</comment>
<accession>Q820R5</accession>
<comment type="subcellular location">
    <subcellularLocation>
        <location evidence="2 8">Cytoplasm</location>
    </subcellularLocation>
</comment>
<keyword evidence="11" id="KW-1185">Reference proteome</keyword>
<dbReference type="Pfam" id="PF08206">
    <property type="entry name" value="OB_RNB"/>
    <property type="match status" value="1"/>
</dbReference>
<evidence type="ECO:0000256" key="5">
    <source>
        <dbReference type="ARBA" id="ARBA00022801"/>
    </source>
</evidence>
<dbReference type="Pfam" id="PF00575">
    <property type="entry name" value="S1"/>
    <property type="match status" value="1"/>
</dbReference>
<evidence type="ECO:0000256" key="7">
    <source>
        <dbReference type="ARBA" id="ARBA00022884"/>
    </source>
</evidence>
<dbReference type="Pfam" id="PF17876">
    <property type="entry name" value="CSD2"/>
    <property type="match status" value="1"/>
</dbReference>
<dbReference type="GO" id="GO:0003723">
    <property type="term" value="F:RNA binding"/>
    <property type="evidence" value="ECO:0007669"/>
    <property type="project" value="UniProtKB-UniRule"/>
</dbReference>
<comment type="catalytic activity">
    <reaction evidence="1 8">
        <text>Exonucleolytic cleavage in the 3'- to 5'-direction to yield nucleoside 5'-phosphates.</text>
        <dbReference type="EC" id="3.1.13.1"/>
    </reaction>
</comment>
<evidence type="ECO:0000256" key="1">
    <source>
        <dbReference type="ARBA" id="ARBA00001849"/>
    </source>
</evidence>
<dbReference type="PROSITE" id="PS01175">
    <property type="entry name" value="RIBONUCLEASE_II"/>
    <property type="match status" value="1"/>
</dbReference>
<evidence type="ECO:0000313" key="11">
    <source>
        <dbReference type="Proteomes" id="UP000001416"/>
    </source>
</evidence>
<dbReference type="NCBIfam" id="TIGR00358">
    <property type="entry name" value="3_prime_RNase"/>
    <property type="match status" value="1"/>
</dbReference>
<sequence>MSIKRKRNKKNQLRELDPFLKREQTRYGQALPSREFILEVLDKQGVPISESKLLKLLDITSEESEFFRRRLAAMIREGQIICNRKGDICVTEKLELVKGVVQGHSDGFGFLIPDDGSTDLFLTPKEMHKVLHGDRVIARVTNIVDRRGRRECRIIRVLESVNTQLVGRLFEEHGIFFVVAEDKRINQDILIPKENIMDAHAGQIVVARIIQQPREHAQPIGHIIEILGDYAAPGMEIEIALRKFDLPHEFPPEVISVKFPQKVLKKDLTKREDIRHLPLVTIDSETARDFDDAVHCCQEGKDYRLFVAIADVSHYVRDQDALDKEAFNRGNSVYFPRRVIPMLPEVLSNGLCSLNPQVDRLCMVCEMLWTARGELVEYRFYPAVMLSHARLTYNIVAELLDQPKGAVAKEHRQLLPHIQLLYRLFKVLHKSRVKRGAIDFETIETEMVFNDQGKIEQIYPVKRNDAHRLIEECMLAANVCAADFLQKHEQPVLYRIHEGPTDEKLVALRDFLKEFGLQLRGGEKPQARDYARILDRIKERADAQLLQTVMLRSLSQAMYNPDNIGHFGLAYEMYTHFTSPIRRYPDLLVHRAIKAVLADKQYEPGDWHEIGKHCSQTERRADEATREVQSWLKCFYMQDKIGDCFGGVVTGVTAFGLFVTLDEIYVEGLVYISELPSDYFHYDAVKHVLRGERSGISFRLGDRLQVKLVRVDLATRKIDFILADNSVRKKSSR</sequence>
<dbReference type="PANTHER" id="PTHR23355">
    <property type="entry name" value="RIBONUCLEASE"/>
    <property type="match status" value="1"/>
</dbReference>
<name>Q820R5_NITEU</name>
<feature type="domain" description="S1 motif" evidence="9">
    <location>
        <begin position="642"/>
        <end position="723"/>
    </location>
</feature>
<protein>
    <recommendedName>
        <fullName evidence="8">Ribonuclease R</fullName>
        <shortName evidence="8">RNase R</shortName>
        <ecNumber evidence="8">3.1.13.1</ecNumber>
    </recommendedName>
</protein>
<dbReference type="CDD" id="cd04471">
    <property type="entry name" value="S1_RNase_R"/>
    <property type="match status" value="1"/>
</dbReference>
<proteinExistence type="inferred from homology"/>
<gene>
    <name evidence="8 10" type="primary">rnr</name>
    <name evidence="10" type="ordered locus">NE0350</name>
</gene>
<comment type="function">
    <text evidence="8">3'-5' exoribonuclease that releases 5'-nucleoside monophosphates and is involved in maturation of structured RNAs.</text>
</comment>
<dbReference type="InterPro" id="IPR012340">
    <property type="entry name" value="NA-bd_OB-fold"/>
</dbReference>
<dbReference type="PhylomeDB" id="Q820R5"/>
<dbReference type="SMART" id="SM00357">
    <property type="entry name" value="CSP"/>
    <property type="match status" value="1"/>
</dbReference>
<evidence type="ECO:0000313" key="10">
    <source>
        <dbReference type="EMBL" id="CAD84261.1"/>
    </source>
</evidence>
<dbReference type="HOGENOM" id="CLU_002333_7_0_4"/>
<dbReference type="InterPro" id="IPR001900">
    <property type="entry name" value="RNase_II/R"/>
</dbReference>
<dbReference type="InterPro" id="IPR004476">
    <property type="entry name" value="RNase_II/RNase_R"/>
</dbReference>
<dbReference type="InterPro" id="IPR003029">
    <property type="entry name" value="S1_domain"/>
</dbReference>
<keyword evidence="3 8" id="KW-0963">Cytoplasm</keyword>
<dbReference type="InterPro" id="IPR011805">
    <property type="entry name" value="RNase_R"/>
</dbReference>
<keyword evidence="6 8" id="KW-0269">Exonuclease</keyword>
<dbReference type="OrthoDB" id="9764149at2"/>
<dbReference type="InterPro" id="IPR050180">
    <property type="entry name" value="RNR_Ribonuclease"/>
</dbReference>
<evidence type="ECO:0000256" key="6">
    <source>
        <dbReference type="ARBA" id="ARBA00022839"/>
    </source>
</evidence>
<dbReference type="HAMAP" id="MF_01895">
    <property type="entry name" value="RNase_R"/>
    <property type="match status" value="1"/>
</dbReference>
<dbReference type="AlphaFoldDB" id="Q820R5"/>
<dbReference type="Gene3D" id="2.40.50.140">
    <property type="entry name" value="Nucleic acid-binding proteins"/>
    <property type="match status" value="2"/>
</dbReference>
<dbReference type="GeneID" id="87103556"/>
<dbReference type="InterPro" id="IPR022966">
    <property type="entry name" value="RNase_II/R_CS"/>
</dbReference>
<evidence type="ECO:0000256" key="2">
    <source>
        <dbReference type="ARBA" id="ARBA00004496"/>
    </source>
</evidence>
<dbReference type="GO" id="GO:0005829">
    <property type="term" value="C:cytosol"/>
    <property type="evidence" value="ECO:0007669"/>
    <property type="project" value="UniProtKB-ARBA"/>
</dbReference>
<evidence type="ECO:0000256" key="8">
    <source>
        <dbReference type="HAMAP-Rule" id="MF_01895"/>
    </source>
</evidence>
<dbReference type="InterPro" id="IPR013223">
    <property type="entry name" value="RNase_B_OB_dom"/>
</dbReference>
<dbReference type="SMART" id="SM00316">
    <property type="entry name" value="S1"/>
    <property type="match status" value="2"/>
</dbReference>
<dbReference type="GO" id="GO:0008859">
    <property type="term" value="F:exoribonuclease II activity"/>
    <property type="evidence" value="ECO:0007669"/>
    <property type="project" value="UniProtKB-UniRule"/>
</dbReference>
<evidence type="ECO:0000256" key="3">
    <source>
        <dbReference type="ARBA" id="ARBA00022490"/>
    </source>
</evidence>
<dbReference type="PROSITE" id="PS50126">
    <property type="entry name" value="S1"/>
    <property type="match status" value="1"/>
</dbReference>
<dbReference type="SUPFAM" id="SSF50249">
    <property type="entry name" value="Nucleic acid-binding proteins"/>
    <property type="match status" value="4"/>
</dbReference>
<dbReference type="GO" id="GO:0006402">
    <property type="term" value="P:mRNA catabolic process"/>
    <property type="evidence" value="ECO:0007669"/>
    <property type="project" value="TreeGrafter"/>
</dbReference>
<dbReference type="Proteomes" id="UP000001416">
    <property type="component" value="Chromosome"/>
</dbReference>
<dbReference type="NCBIfam" id="TIGR02063">
    <property type="entry name" value="RNase_R"/>
    <property type="match status" value="1"/>
</dbReference>
<dbReference type="InterPro" id="IPR011129">
    <property type="entry name" value="CSD"/>
</dbReference>
<keyword evidence="5 8" id="KW-0378">Hydrolase</keyword>
<dbReference type="EMBL" id="AL954747">
    <property type="protein sequence ID" value="CAD84261.1"/>
    <property type="molecule type" value="Genomic_DNA"/>
</dbReference>